<dbReference type="EMBL" id="CAJQZC010000002">
    <property type="protein sequence ID" value="CAG4892204.1"/>
    <property type="molecule type" value="Genomic_DNA"/>
</dbReference>
<evidence type="ECO:0000313" key="1">
    <source>
        <dbReference type="EMBL" id="CAG4892204.1"/>
    </source>
</evidence>
<dbReference type="AlphaFoldDB" id="A0A9N8RUJ9"/>
<name>A0A9N8RUJ9_9BURK</name>
<dbReference type="Proteomes" id="UP000789704">
    <property type="component" value="Unassembled WGS sequence"/>
</dbReference>
<keyword evidence="2" id="KW-1185">Reference proteome</keyword>
<gene>
    <name evidence="1" type="ORF">LMG31841_01572</name>
</gene>
<proteinExistence type="predicted"/>
<protein>
    <submittedName>
        <fullName evidence="1">Uncharacterized protein</fullName>
    </submittedName>
</protein>
<sequence length="116" mass="13163">MPALDNVDDEARAELLCYLVVGHLIAEARTGTWLRTDHLVESARIWQSANGANFDWSERARLAHLSTELAPHVFSTSIPRDEPSLAKLFTDGWRLDYRSPVVQGVYEICARRLREA</sequence>
<comment type="caution">
    <text evidence="1">The sequence shown here is derived from an EMBL/GenBank/DDBJ whole genome shotgun (WGS) entry which is preliminary data.</text>
</comment>
<organism evidence="1 2">
    <name type="scientific">Paraburkholderia saeva</name>
    <dbReference type="NCBI Taxonomy" id="2777537"/>
    <lineage>
        <taxon>Bacteria</taxon>
        <taxon>Pseudomonadati</taxon>
        <taxon>Pseudomonadota</taxon>
        <taxon>Betaproteobacteria</taxon>
        <taxon>Burkholderiales</taxon>
        <taxon>Burkholderiaceae</taxon>
        <taxon>Paraburkholderia</taxon>
    </lineage>
</organism>
<reference evidence="1" key="1">
    <citation type="submission" date="2021-04" db="EMBL/GenBank/DDBJ databases">
        <authorList>
            <person name="Vanwijnsberghe S."/>
        </authorList>
    </citation>
    <scope>NUCLEOTIDE SEQUENCE</scope>
    <source>
        <strain evidence="1">LMG 31841</strain>
    </source>
</reference>
<accession>A0A9N8RUJ9</accession>
<evidence type="ECO:0000313" key="2">
    <source>
        <dbReference type="Proteomes" id="UP000789704"/>
    </source>
</evidence>